<feature type="region of interest" description="Disordered" evidence="1">
    <location>
        <begin position="2531"/>
        <end position="2640"/>
    </location>
</feature>
<dbReference type="PANTHER" id="PTHR36983">
    <property type="entry name" value="DNAJ HOMOLOG SUBFAMILY C MEMBER 13"/>
    <property type="match status" value="1"/>
</dbReference>
<feature type="compositionally biased region" description="Low complexity" evidence="1">
    <location>
        <begin position="2689"/>
        <end position="2706"/>
    </location>
</feature>
<feature type="region of interest" description="Disordered" evidence="1">
    <location>
        <begin position="3303"/>
        <end position="3359"/>
    </location>
</feature>
<protein>
    <recommendedName>
        <fullName evidence="2">DnaJ homologue subfamily C GRV2/DNAJC13 N-terminal domain-containing protein</fullName>
    </recommendedName>
</protein>
<proteinExistence type="predicted"/>
<feature type="compositionally biased region" description="Low complexity" evidence="1">
    <location>
        <begin position="2889"/>
        <end position="2907"/>
    </location>
</feature>
<evidence type="ECO:0000313" key="3">
    <source>
        <dbReference type="EMBL" id="CAK9226130.1"/>
    </source>
</evidence>
<evidence type="ECO:0000259" key="2">
    <source>
        <dbReference type="Pfam" id="PF19432"/>
    </source>
</evidence>
<dbReference type="Pfam" id="PF19432">
    <property type="entry name" value="RME-8_N"/>
    <property type="match status" value="1"/>
</dbReference>
<feature type="compositionally biased region" description="Basic and acidic residues" evidence="1">
    <location>
        <begin position="3303"/>
        <end position="3312"/>
    </location>
</feature>
<feature type="compositionally biased region" description="Low complexity" evidence="1">
    <location>
        <begin position="2575"/>
        <end position="2608"/>
    </location>
</feature>
<dbReference type="EMBL" id="OZ019897">
    <property type="protein sequence ID" value="CAK9226130.1"/>
    <property type="molecule type" value="Genomic_DNA"/>
</dbReference>
<feature type="compositionally biased region" description="Low complexity" evidence="1">
    <location>
        <begin position="3042"/>
        <end position="3081"/>
    </location>
</feature>
<feature type="region of interest" description="Disordered" evidence="1">
    <location>
        <begin position="2408"/>
        <end position="2427"/>
    </location>
</feature>
<dbReference type="InterPro" id="IPR044978">
    <property type="entry name" value="GRV2/DNAJC13"/>
</dbReference>
<name>A0ABP0UNK0_9BRYO</name>
<gene>
    <name evidence="3" type="ORF">CSSPTR1EN2_LOCUS18085</name>
</gene>
<sequence>MDYQVFLVRQQTGRSSTRGGGGGSTRLLLLLLRVLEHGITVSPLSSSAAAVTNNLVAEDYISFEHIAKVTASQDDPTELSLEVVDCTPAASKKQQAVAHGHHHHGSSSSSYHTLRFFCDSRSHLLTVLFNRIDDVNGIGTDFLLKKHSNQRGGFTNTVIRVRSASIIKMVNTGHRQERLRRMKSAKRVNFQDIVKLETLTDEEHIVLVYLNSRVMQLSLKDSLPFLLAVQQNMKSNLKLDIEIGKITSSTMLENVATYAKKMKESPIVCEFDVTKRQDSTKQERQRKVCMTKDYFFETWVDHVVSVHSLKDILGVIVSEKDVREVTLEFRSWRATQYFLDEREDFVASIADLIGISKSTAFSIQMEPFFSHALPKMPSYPAYYQHESEAYFLNRFIGTFYSIRDDPAALHLTLKEYACNVHVGDSQCNDSKVLQAVTDYLKECVGNNSGQDFVGAATCCIVLQRLLASRPCFEAIRNMPDVVAVIFQCMRSENSVLVYLATVVVRAAIKLTAEPSGSTEGGSSSSVVLRQEFANRLTVLSAENLQQLVAFLRTHSLAKNNSLQVVGLLDTFTLALTSQSVDNEAGRMWLKAFEASMMAAADVFCEVSRSPSASIFKSTSELLKALFMRTSPLVSAHLQKLCLGRCVVLLQLKMSIFSKWTHIHTLSGNLVYLMMEGNLETQKLLEGLLPKGVMQLYCSKVVELSSKEKSVLSKLHAWMETLQVLQGQTLETPVLVWNDLKRKELKKFLQDEVEGFYEATAANPELVYNSADVKLVYSSASEGEGTVVGDVHLELLVDHSPPPNSHDHSFWKLREPLSIFQSVFQAMVLGFTPLFGHNNLPEIDLRLASHVLTWIYERHADEVTFCMETLNVIETAVGMLREVLESVHEVFVFKLVVFLLATVEKGGHDNVLRFLRGGGASVLVPLVVLSLAKCCADKHEFECDAWTADDSLLWTQQAGAVETVTVVGSNGDVRLVRIPSGRPHELHMRASELDGSLDARDAIKWQDENVHVKIQLGIALDLLEALLRISGNNSNNGENFPPSAACCHFSREEIFCHLVQALLRAKTPIFTRILEIIITLTKANKMAMSHLYKLGAFEILLWKLLASDIVDGDKSRITKFLSQTHLLQSITPATDDRSGQSEHGTSGCDSSLYPYLPEGVILNLMSEGPDTFMALLDSEQNGPEVIWNTEMRKRLLDHLTTELESYVKFRATNPLALYIHVPRTPLAYPELAESVFSAPFYLQNLLDIDRFPNYPINDPVRFLNSLMLDLRRLATVLRNSLTGNSLLRKELPHIHLLLQAQAHLVDRFPDLVLPSDIESILITLATPSLQMCLAQKDELPLVAIDILHHTVRILWRYCDASRREDDGGGVVPRASVNFGLSVLSLLGTKSRATKSFPAASTNTNLESAVAGSLFVMEIASSSRVGRRLLWDDTRWQEGFWWVLSCIAASDDDALATPLRQGLSPASFAVLSCFKHFAEDPEYCTHVIKQALHLPLLLLAIPHANDIASKVPQGTTNKPALLYSAADTLGSLIRTLKRAVGHNPSVTVHSECTVMTYLIPAPLLACLEQTESGPDKFTTMVSSDIRQPSAFWTSDMRTELHRRIIERMQEHHPGALASSAPSSGSDLMQDDELEWLQSFRYHCLQDELILGGLFVNGFTSEKWEAFGLPTGHAFLDAMLDYLETNLHVISLLTHKGVVAADDKTTEKEEVIVAANNKVSEFLAVLVALRECLRYGAKCSRPELIQCVHPLLLSRIALAGKSMLQVQIEIATMAKILIEHDDFGREGVLQSSLIGTMAVQLWECVARRPQQGQDNDLLVAIIDMLHTLSEQIPATIGATNIFATTGLLLPLLAIFCKVALPDLRTGVAAAMTVNGSRGNSQHFESATVGRVGAAKILGQLLLTGSGFSRRTKLVQDVARKKRFANGSTNLHSNYDEGIGEATDMYELMGTLLDPVHNAAADKKTHAEEESPMVIRTLLLLLPVDLLCTLARDATKACKRYDGNYQSPRLVWDDGTRLCVTETLTKEAFKLLENIVKQQEDFSSLPAWSLVQAQPVFLRWILVTILYGESKVMTYSRDSKGGDDYARELYLGGFFVDHFLRDPGYDFGSTILEARFLCEIRKAVVIGAYTQVFNFDDRRRLLLTLLLLFKARPYLLSGQSNIDIFLPVSDFISGNNHGSECRALAQPALLLIHSIANHPDIVDCIISDELVSTLVSFLDLNVPSSAAGCAGTDPRMCTLMLLLRLTRLSSATVEIALKLGVISRIAGVAFDSDENGVVVCRALECLAMMCAHKRRGREVSKLLEKLAPKHGNKNNYGKWRIPIDNIHDDVVDSETIKHLLHHRYPCKWWVLNTPEGRQRSDVEGYDAYALKEKPEADSNQLSLGGSFLGSMGHANETMVVPIIVSSRTQLSAEHIPGDGDPSPPTPHLENHRNPAQIVMTAKCLVVPPAMNKSSEGDIQGTQTMPPQPPILQQASDTKNVRDLEDYSPLPPQQWLQNMVNEKQSTPSAVQQLSPGGHHSQLNVAEQSSKRLDVNIIPTVPPHTGSSSSLNQEIPPNSSPVIPDCDMDLDIVAKGPPPIQSSLSPPLSPPTHTLPSQSSSPLSSVRSPEPLSSKLPTQTVSSSSSALAKPARTSHHESPSPKTWSLVSSSASLASVSSSLDSLPMSVSPTKAVASLAKPAAQTNHESPSPMTHSLVSSSASSASVSSSLDPLPMPLSPTKAVASLAKPAAQTNHVSPSPMTPSLVSSSASSASVSSSLDPLPMPLSPTKAVASLAKPAARTNHESPSPMTPSLVSSSASSDSVSSSLDPLPMPLSLTKAVASLAKPAARTNHESCPPSSSSTSWVPSSSPLLPSKSSQDLVAIMPSLTGTVSSSLAEKLPAGTTNHESPPHPASSPSLVSSSSPLLPSVSSLDLQVRMPSPAGTVSSSLAQKLPGRNHESPPPPSSPSSVSSSSSLPSITSLPDHPLHVPPPPPTKTLSSSSLAKQLSLQGTTNHESAPPSPSPSLAPSSSPLPSVKSLDHPPLRVPPPPPKTVSSLAKPPGTNHESPPAVLLSPSVVVPNRTSGASSPSSSSSSSPTHRPSSTGRGLFVGAQAPGATHSPRSPHSAKGPVNKRAAALSAPLMPSPPASPLVGPVDAVPLPSPRQRIGTPTLAVRSSSMKDALQSAHTDVNLVNKSTSNVVMKSEAERMNALGKALALVLDGAEIKQTRKNSVIASFLEAFEDQEELGRMIHKYPKLVQKHALQPQLCYDLMCLWEENCLDLLLNDEQAKYGKSIAAIDMCRIDDPDAALEEAKKKFQAILKMRKEKDIRERSKQTKADISADLNRTPSWKKERLARESSAQDTVSKSRASLTQQKVKKKGTWS</sequence>
<feature type="region of interest" description="Disordered" evidence="1">
    <location>
        <begin position="1130"/>
        <end position="1149"/>
    </location>
</feature>
<feature type="domain" description="DnaJ homologue subfamily C GRV2/DNAJC13 N-terminal" evidence="2">
    <location>
        <begin position="107"/>
        <end position="699"/>
    </location>
</feature>
<evidence type="ECO:0000313" key="4">
    <source>
        <dbReference type="Proteomes" id="UP001497512"/>
    </source>
</evidence>
<dbReference type="InterPro" id="IPR016024">
    <property type="entry name" value="ARM-type_fold"/>
</dbReference>
<evidence type="ECO:0000256" key="1">
    <source>
        <dbReference type="SAM" id="MobiDB-lite"/>
    </source>
</evidence>
<feature type="compositionally biased region" description="Low complexity" evidence="1">
    <location>
        <begin position="2942"/>
        <end position="2959"/>
    </location>
</feature>
<feature type="compositionally biased region" description="Low complexity" evidence="1">
    <location>
        <begin position="2780"/>
        <end position="2804"/>
    </location>
</feature>
<feature type="compositionally biased region" description="Low complexity" evidence="1">
    <location>
        <begin position="2971"/>
        <end position="2985"/>
    </location>
</feature>
<feature type="compositionally biased region" description="Polar residues" evidence="1">
    <location>
        <begin position="2539"/>
        <end position="2555"/>
    </location>
</feature>
<feature type="compositionally biased region" description="Low complexity" evidence="1">
    <location>
        <begin position="3001"/>
        <end position="3010"/>
    </location>
</feature>
<reference evidence="3" key="1">
    <citation type="submission" date="2024-02" db="EMBL/GenBank/DDBJ databases">
        <authorList>
            <consortium name="ELIXIR-Norway"/>
            <consortium name="Elixir Norway"/>
        </authorList>
    </citation>
    <scope>NUCLEOTIDE SEQUENCE</scope>
</reference>
<organism evidence="3 4">
    <name type="scientific">Sphagnum troendelagicum</name>
    <dbReference type="NCBI Taxonomy" id="128251"/>
    <lineage>
        <taxon>Eukaryota</taxon>
        <taxon>Viridiplantae</taxon>
        <taxon>Streptophyta</taxon>
        <taxon>Embryophyta</taxon>
        <taxon>Bryophyta</taxon>
        <taxon>Sphagnophytina</taxon>
        <taxon>Sphagnopsida</taxon>
        <taxon>Sphagnales</taxon>
        <taxon>Sphagnaceae</taxon>
        <taxon>Sphagnum</taxon>
    </lineage>
</organism>
<feature type="compositionally biased region" description="Polar residues" evidence="1">
    <location>
        <begin position="2609"/>
        <end position="2621"/>
    </location>
</feature>
<feature type="compositionally biased region" description="Polar residues" evidence="1">
    <location>
        <begin position="3334"/>
        <end position="3350"/>
    </location>
</feature>
<dbReference type="Proteomes" id="UP001497512">
    <property type="component" value="Chromosome 5"/>
</dbReference>
<dbReference type="InterPro" id="IPR045802">
    <property type="entry name" value="GRV2/DNAJC13_N"/>
</dbReference>
<feature type="region of interest" description="Disordered" evidence="1">
    <location>
        <begin position="2822"/>
        <end position="2849"/>
    </location>
</feature>
<keyword evidence="4" id="KW-1185">Reference proteome</keyword>
<feature type="region of interest" description="Disordered" evidence="1">
    <location>
        <begin position="2671"/>
        <end position="2804"/>
    </location>
</feature>
<accession>A0ABP0UNK0</accession>
<dbReference type="PANTHER" id="PTHR36983:SF3">
    <property type="entry name" value="DNAJ HOMOLOGUE SUBFAMILY C GRV2_DNAJC13 N-TERMINAL DOMAIN-CONTAINING PROTEIN"/>
    <property type="match status" value="1"/>
</dbReference>
<feature type="compositionally biased region" description="Polar residues" evidence="1">
    <location>
        <begin position="2676"/>
        <end position="2687"/>
    </location>
</feature>
<feature type="region of interest" description="Disordered" evidence="1">
    <location>
        <begin position="2875"/>
        <end position="3109"/>
    </location>
</feature>
<feature type="compositionally biased region" description="Polar residues" evidence="1">
    <location>
        <begin position="2455"/>
        <end position="2468"/>
    </location>
</feature>
<feature type="compositionally biased region" description="Low complexity" evidence="1">
    <location>
        <begin position="2829"/>
        <end position="2849"/>
    </location>
</feature>
<feature type="compositionally biased region" description="Low complexity" evidence="1">
    <location>
        <begin position="2730"/>
        <end position="2755"/>
    </location>
</feature>
<dbReference type="SUPFAM" id="SSF48371">
    <property type="entry name" value="ARM repeat"/>
    <property type="match status" value="1"/>
</dbReference>
<feature type="region of interest" description="Disordered" evidence="1">
    <location>
        <begin position="2447"/>
        <end position="2468"/>
    </location>
</feature>